<dbReference type="EC" id="4.1.99.22" evidence="10"/>
<reference evidence="12" key="1">
    <citation type="submission" date="2020-08" db="EMBL/GenBank/DDBJ databases">
        <title>Genome public.</title>
        <authorList>
            <person name="Liu C."/>
            <person name="Sun Q."/>
        </authorList>
    </citation>
    <scope>NUCLEOTIDE SEQUENCE</scope>
    <source>
        <strain evidence="12">BX15</strain>
    </source>
</reference>
<keyword evidence="4 10" id="KW-0547">Nucleotide-binding</keyword>
<feature type="binding site" evidence="10">
    <location>
        <position position="247"/>
    </location>
    <ligand>
        <name>[4Fe-4S] cluster</name>
        <dbReference type="ChEBI" id="CHEBI:49883"/>
        <label>2</label>
        <note>4Fe-4S-substrate</note>
    </ligand>
</feature>
<dbReference type="GO" id="GO:0006777">
    <property type="term" value="P:Mo-molybdopterin cofactor biosynthetic process"/>
    <property type="evidence" value="ECO:0007669"/>
    <property type="project" value="UniProtKB-UniRule"/>
</dbReference>
<sequence length="314" mass="35158">MIDQYGRTIDYLRLSVTDLCNYRCQYCMPADGVEKGPHGAVLSVEEYGEIARTAVKLGIRKIRLTGGEPLVRHGILDICRTLRAIPELKELCLTTNGSLLPELAKPLWEAGVDRLNISLDTLRPERFREITRRGDLDDAFAGIRAAEDAGFQNLKLDTVLMGGLNDDEIEDFLSLTKEHPWEVRFIELMPMGPCAAWPKERFLPVTEILNRFPALEEIEPNGVARRYRLPGAMGTVGLITPMSHEFCGACRRIRVTADGKLKGCLHSREEISLRGLHGRELEDAILRGILQKPKGHHLTEHASDTPRTMNEIGG</sequence>
<comment type="subunit">
    <text evidence="10">Monomer and homodimer.</text>
</comment>
<dbReference type="SMART" id="SM00729">
    <property type="entry name" value="Elp3"/>
    <property type="match status" value="1"/>
</dbReference>
<keyword evidence="13" id="KW-1185">Reference proteome</keyword>
<keyword evidence="7 10" id="KW-0342">GTP-binding</keyword>
<feature type="domain" description="Radical SAM core" evidence="11">
    <location>
        <begin position="4"/>
        <end position="228"/>
    </location>
</feature>
<feature type="binding site" evidence="10">
    <location>
        <position position="189"/>
    </location>
    <ligand>
        <name>S-adenosyl-L-methionine</name>
        <dbReference type="ChEBI" id="CHEBI:59789"/>
    </ligand>
</feature>
<comment type="cofactor">
    <cofactor evidence="10">
        <name>[4Fe-4S] cluster</name>
        <dbReference type="ChEBI" id="CHEBI:49883"/>
    </cofactor>
    <text evidence="10">Binds 2 [4Fe-4S] clusters. Binds 1 [4Fe-4S] cluster coordinated with 3 cysteines and an exchangeable S-adenosyl-L-methionine and 1 [4Fe-4S] cluster coordinated with 3 cysteines and the GTP-derived substrate.</text>
</comment>
<feature type="binding site" evidence="10">
    <location>
        <position position="155"/>
    </location>
    <ligand>
        <name>GTP</name>
        <dbReference type="ChEBI" id="CHEBI:37565"/>
    </ligand>
</feature>
<protein>
    <recommendedName>
        <fullName evidence="10">GTP 3',8-cyclase</fullName>
        <ecNumber evidence="10">4.1.99.22</ecNumber>
    </recommendedName>
    <alternativeName>
        <fullName evidence="10">Molybdenum cofactor biosynthesis protein A</fullName>
    </alternativeName>
</protein>
<feature type="binding site" evidence="10">
    <location>
        <begin position="252"/>
        <end position="254"/>
    </location>
    <ligand>
        <name>GTP</name>
        <dbReference type="ChEBI" id="CHEBI:37565"/>
    </ligand>
</feature>
<feature type="binding site" evidence="10">
    <location>
        <position position="27"/>
    </location>
    <ligand>
        <name>[4Fe-4S] cluster</name>
        <dbReference type="ChEBI" id="CHEBI:49883"/>
        <label>1</label>
        <note>4Fe-4S-S-AdoMet</note>
    </ligand>
</feature>
<dbReference type="SUPFAM" id="SSF102114">
    <property type="entry name" value="Radical SAM enzymes"/>
    <property type="match status" value="1"/>
</dbReference>
<feature type="binding site" evidence="10">
    <location>
        <position position="94"/>
    </location>
    <ligand>
        <name>GTP</name>
        <dbReference type="ChEBI" id="CHEBI:37565"/>
    </ligand>
</feature>
<dbReference type="InterPro" id="IPR013785">
    <property type="entry name" value="Aldolase_TIM"/>
</dbReference>
<dbReference type="AlphaFoldDB" id="A0A923S6H7"/>
<feature type="binding site" evidence="10">
    <location>
        <position position="63"/>
    </location>
    <ligand>
        <name>GTP</name>
        <dbReference type="ChEBI" id="CHEBI:37565"/>
    </ligand>
</feature>
<feature type="binding site" evidence="10">
    <location>
        <position position="26"/>
    </location>
    <ligand>
        <name>S-adenosyl-L-methionine</name>
        <dbReference type="ChEBI" id="CHEBI:59789"/>
    </ligand>
</feature>
<dbReference type="InterPro" id="IPR010505">
    <property type="entry name" value="MoaA_twitch"/>
</dbReference>
<dbReference type="GO" id="GO:0005525">
    <property type="term" value="F:GTP binding"/>
    <property type="evidence" value="ECO:0007669"/>
    <property type="project" value="UniProtKB-UniRule"/>
</dbReference>
<comment type="pathway">
    <text evidence="10">Cofactor biosynthesis; molybdopterin biosynthesis.</text>
</comment>
<evidence type="ECO:0000256" key="6">
    <source>
        <dbReference type="ARBA" id="ARBA00023014"/>
    </source>
</evidence>
<dbReference type="GO" id="GO:0061798">
    <property type="term" value="F:GTP 3',8'-cyclase activity"/>
    <property type="evidence" value="ECO:0007669"/>
    <property type="project" value="UniProtKB-UniRule"/>
</dbReference>
<name>A0A923S6H7_9FIRM</name>
<dbReference type="InterPro" id="IPR006638">
    <property type="entry name" value="Elp3/MiaA/NifB-like_rSAM"/>
</dbReference>
<evidence type="ECO:0000256" key="10">
    <source>
        <dbReference type="HAMAP-Rule" id="MF_01225"/>
    </source>
</evidence>
<dbReference type="Proteomes" id="UP000620327">
    <property type="component" value="Unassembled WGS sequence"/>
</dbReference>
<comment type="caution">
    <text evidence="12">The sequence shown here is derived from an EMBL/GenBank/DDBJ whole genome shotgun (WGS) entry which is preliminary data.</text>
</comment>
<evidence type="ECO:0000256" key="7">
    <source>
        <dbReference type="ARBA" id="ARBA00023134"/>
    </source>
</evidence>
<evidence type="ECO:0000256" key="2">
    <source>
        <dbReference type="ARBA" id="ARBA00022691"/>
    </source>
</evidence>
<evidence type="ECO:0000259" key="11">
    <source>
        <dbReference type="PROSITE" id="PS51918"/>
    </source>
</evidence>
<dbReference type="InterPro" id="IPR007197">
    <property type="entry name" value="rSAM"/>
</dbReference>
<proteinExistence type="inferred from homology"/>
<feature type="binding site" evidence="10">
    <location>
        <position position="13"/>
    </location>
    <ligand>
        <name>GTP</name>
        <dbReference type="ChEBI" id="CHEBI:37565"/>
    </ligand>
</feature>
<feature type="binding site" evidence="10">
    <location>
        <position position="20"/>
    </location>
    <ligand>
        <name>[4Fe-4S] cluster</name>
        <dbReference type="ChEBI" id="CHEBI:49883"/>
        <label>1</label>
        <note>4Fe-4S-S-AdoMet</note>
    </ligand>
</feature>
<keyword evidence="6 10" id="KW-0411">Iron-sulfur</keyword>
<evidence type="ECO:0000313" key="12">
    <source>
        <dbReference type="EMBL" id="MBC5769088.1"/>
    </source>
</evidence>
<feature type="binding site" evidence="10">
    <location>
        <position position="24"/>
    </location>
    <ligand>
        <name>[4Fe-4S] cluster</name>
        <dbReference type="ChEBI" id="CHEBI:49883"/>
        <label>1</label>
        <note>4Fe-4S-S-AdoMet</note>
    </ligand>
</feature>
<dbReference type="PANTHER" id="PTHR22960:SF0">
    <property type="entry name" value="MOLYBDENUM COFACTOR BIOSYNTHESIS PROTEIN 1"/>
    <property type="match status" value="1"/>
</dbReference>
<dbReference type="SFLD" id="SFLDG01386">
    <property type="entry name" value="main_SPASM_domain-containing"/>
    <property type="match status" value="1"/>
</dbReference>
<evidence type="ECO:0000313" key="13">
    <source>
        <dbReference type="Proteomes" id="UP000620327"/>
    </source>
</evidence>
<feature type="binding site" evidence="10">
    <location>
        <position position="250"/>
    </location>
    <ligand>
        <name>[4Fe-4S] cluster</name>
        <dbReference type="ChEBI" id="CHEBI:49883"/>
        <label>2</label>
        <note>4Fe-4S-substrate</note>
    </ligand>
</feature>
<evidence type="ECO:0000256" key="8">
    <source>
        <dbReference type="ARBA" id="ARBA00023150"/>
    </source>
</evidence>
<dbReference type="SFLD" id="SFLDG01383">
    <property type="entry name" value="cyclic_pyranopterin_phosphate"/>
    <property type="match status" value="1"/>
</dbReference>
<keyword evidence="2 10" id="KW-0949">S-adenosyl-L-methionine</keyword>
<dbReference type="CDD" id="cd01335">
    <property type="entry name" value="Radical_SAM"/>
    <property type="match status" value="1"/>
</dbReference>
<dbReference type="GO" id="GO:0051539">
    <property type="term" value="F:4 iron, 4 sulfur cluster binding"/>
    <property type="evidence" value="ECO:0007669"/>
    <property type="project" value="UniProtKB-UniRule"/>
</dbReference>
<feature type="binding site" evidence="10">
    <location>
        <position position="67"/>
    </location>
    <ligand>
        <name>S-adenosyl-L-methionine</name>
        <dbReference type="ChEBI" id="CHEBI:59789"/>
    </ligand>
</feature>
<dbReference type="GO" id="GO:0046872">
    <property type="term" value="F:metal ion binding"/>
    <property type="evidence" value="ECO:0007669"/>
    <property type="project" value="UniProtKB-KW"/>
</dbReference>
<dbReference type="InterPro" id="IPR013483">
    <property type="entry name" value="MoaA"/>
</dbReference>
<comment type="function">
    <text evidence="10">Catalyzes the cyclization of GTP to (8S)-3',8-cyclo-7,8-dihydroguanosine 5'-triphosphate.</text>
</comment>
<keyword evidence="8 10" id="KW-0501">Molybdenum cofactor biosynthesis</keyword>
<dbReference type="Pfam" id="PF06463">
    <property type="entry name" value="Mob_synth_C"/>
    <property type="match status" value="1"/>
</dbReference>
<evidence type="ECO:0000256" key="9">
    <source>
        <dbReference type="ARBA" id="ARBA00023239"/>
    </source>
</evidence>
<evidence type="ECO:0000256" key="4">
    <source>
        <dbReference type="ARBA" id="ARBA00022741"/>
    </source>
</evidence>
<dbReference type="Gene3D" id="3.20.20.70">
    <property type="entry name" value="Aldolase class I"/>
    <property type="match status" value="1"/>
</dbReference>
<dbReference type="CDD" id="cd21117">
    <property type="entry name" value="Twitch_MoaA"/>
    <property type="match status" value="1"/>
</dbReference>
<dbReference type="NCBIfam" id="TIGR02666">
    <property type="entry name" value="moaA"/>
    <property type="match status" value="1"/>
</dbReference>
<dbReference type="InterPro" id="IPR040064">
    <property type="entry name" value="MoaA-like"/>
</dbReference>
<keyword evidence="1 10" id="KW-0004">4Fe-4S</keyword>
<organism evidence="12 13">
    <name type="scientific">Dysosmobacter segnis</name>
    <dbReference type="NCBI Taxonomy" id="2763042"/>
    <lineage>
        <taxon>Bacteria</taxon>
        <taxon>Bacillati</taxon>
        <taxon>Bacillota</taxon>
        <taxon>Clostridia</taxon>
        <taxon>Eubacteriales</taxon>
        <taxon>Oscillospiraceae</taxon>
        <taxon>Dysosmobacter</taxon>
    </lineage>
</organism>
<dbReference type="PROSITE" id="PS51918">
    <property type="entry name" value="RADICAL_SAM"/>
    <property type="match status" value="1"/>
</dbReference>
<keyword evidence="5 10" id="KW-0408">Iron</keyword>
<keyword evidence="9 10" id="KW-0456">Lyase</keyword>
<dbReference type="SFLD" id="SFLDS00029">
    <property type="entry name" value="Radical_SAM"/>
    <property type="match status" value="1"/>
</dbReference>
<evidence type="ECO:0000256" key="3">
    <source>
        <dbReference type="ARBA" id="ARBA00022723"/>
    </source>
</evidence>
<gene>
    <name evidence="10 12" type="primary">moaA</name>
    <name evidence="12" type="ORF">H8Z83_01825</name>
</gene>
<dbReference type="EMBL" id="JACOQI010000001">
    <property type="protein sequence ID" value="MBC5769088.1"/>
    <property type="molecule type" value="Genomic_DNA"/>
</dbReference>
<accession>A0A923S6H7</accession>
<evidence type="ECO:0000256" key="5">
    <source>
        <dbReference type="ARBA" id="ARBA00023004"/>
    </source>
</evidence>
<dbReference type="GO" id="GO:0061799">
    <property type="term" value="F:cyclic pyranopterin monophosphate synthase activity"/>
    <property type="evidence" value="ECO:0007669"/>
    <property type="project" value="TreeGrafter"/>
</dbReference>
<dbReference type="HAMAP" id="MF_01225_B">
    <property type="entry name" value="MoaA_B"/>
    <property type="match status" value="1"/>
</dbReference>
<dbReference type="GO" id="GO:1904047">
    <property type="term" value="F:S-adenosyl-L-methionine binding"/>
    <property type="evidence" value="ECO:0007669"/>
    <property type="project" value="UniProtKB-UniRule"/>
</dbReference>
<dbReference type="RefSeq" id="WP_187013474.1">
    <property type="nucleotide sequence ID" value="NZ_JACOQI010000001.1"/>
</dbReference>
<keyword evidence="3 10" id="KW-0479">Metal-binding</keyword>
<dbReference type="InterPro" id="IPR058240">
    <property type="entry name" value="rSAM_sf"/>
</dbReference>
<dbReference type="SFLD" id="SFLDG01067">
    <property type="entry name" value="SPASM/twitch_domain_containing"/>
    <property type="match status" value="1"/>
</dbReference>
<comment type="catalytic activity">
    <reaction evidence="10">
        <text>GTP + AH2 + S-adenosyl-L-methionine = (8S)-3',8-cyclo-7,8-dihydroguanosine 5'-triphosphate + 5'-deoxyadenosine + L-methionine + A + H(+)</text>
        <dbReference type="Rhea" id="RHEA:49576"/>
        <dbReference type="ChEBI" id="CHEBI:13193"/>
        <dbReference type="ChEBI" id="CHEBI:15378"/>
        <dbReference type="ChEBI" id="CHEBI:17319"/>
        <dbReference type="ChEBI" id="CHEBI:17499"/>
        <dbReference type="ChEBI" id="CHEBI:37565"/>
        <dbReference type="ChEBI" id="CHEBI:57844"/>
        <dbReference type="ChEBI" id="CHEBI:59789"/>
        <dbReference type="ChEBI" id="CHEBI:131766"/>
        <dbReference type="EC" id="4.1.99.22"/>
    </reaction>
</comment>
<evidence type="ECO:0000256" key="1">
    <source>
        <dbReference type="ARBA" id="ARBA00022485"/>
    </source>
</evidence>
<comment type="similarity">
    <text evidence="10">Belongs to the radical SAM superfamily. MoaA family.</text>
</comment>
<feature type="binding site" evidence="10">
    <location>
        <position position="264"/>
    </location>
    <ligand>
        <name>[4Fe-4S] cluster</name>
        <dbReference type="ChEBI" id="CHEBI:49883"/>
        <label>2</label>
        <note>4Fe-4S-substrate</note>
    </ligand>
</feature>
<feature type="binding site" evidence="10">
    <location>
        <position position="118"/>
    </location>
    <ligand>
        <name>S-adenosyl-L-methionine</name>
        <dbReference type="ChEBI" id="CHEBI:59789"/>
    </ligand>
</feature>
<dbReference type="InterPro" id="IPR050105">
    <property type="entry name" value="MoCo_biosynth_MoaA/MoaC"/>
</dbReference>
<dbReference type="Pfam" id="PF04055">
    <property type="entry name" value="Radical_SAM"/>
    <property type="match status" value="1"/>
</dbReference>
<dbReference type="PANTHER" id="PTHR22960">
    <property type="entry name" value="MOLYBDOPTERIN COFACTOR SYNTHESIS PROTEIN A"/>
    <property type="match status" value="1"/>
</dbReference>